<gene>
    <name evidence="1" type="ORF">F5144DRAFT_637972</name>
</gene>
<accession>A0ACB7PPH4</accession>
<proteinExistence type="predicted"/>
<evidence type="ECO:0000313" key="1">
    <source>
        <dbReference type="EMBL" id="KAH6650759.1"/>
    </source>
</evidence>
<comment type="caution">
    <text evidence="1">The sequence shown here is derived from an EMBL/GenBank/DDBJ whole genome shotgun (WGS) entry which is preliminary data.</text>
</comment>
<sequence length="1142" mass="124632">MSEARPRDDIPELFRASAAVAGRLTHLIPDELALAVPDHPLFGYAKTNKPADGFIDVTARQFARGVNRASWFLLDLLGEPTNFETIGYMGPGDLRYFLFLFGAIKVGYKMLFTSPRNNLDGHLHVLSGADCHIFLKANGTNVDSILEARHMQTANVPELADMLAQDTEPVAVYPYTKTFEEACMDPCLVLHTTGSTGLPKPITWKNANLASYEAWRTIPDVGGYVPTTAVYQQARRAYTSMPLFHTSGLNAGITWSLLCGVTLVYGAPKVVPNAGYADQVHLHAGVDATMGAPSIYEELSRDPEARKRLDGMQYVVASGAPLSQTAGRTISKHSRVISNLGSTETSCLQRLSPSIADWDYFYWHPTHSGIEMREHTPGLFELFLVRQPGLDKYYQGIFSTFPDISEWSMSDLYERHPDPAKPFLYRYKGRKDDVIVLSNGEKVSPALMEAALNSSPLVRGAMVVGRGRFQPAVLLDLAAGHPPQTVKGRHELVDQLLPFIAEANAHAPAHGQLDRYHVLFADPQRPVQYLGQGKIQRLQTYVLYEADIERLYRSIEEPEELAGLGGDLPPLDLSSKYGAGEWLRGVIAQVTGLNLSDDDSDIFEAGVDSLQVIKMAREIRMAAKRGRAPAGLAEFSPRFIYANPTVNQLGALVLGAPSRHEVATSPRASKKELDEKPSATVLEEVEEATGSETPPWSSGSDSEEDDAADADLARILLEEYTGLLPPLRPRWLSTAEQAGKMTVVLTGSTGSLGPYILEALNRNPKVARVICLDRSDKAAGRHALLCSARGFAPLLPSRVQFLKADLSLPQLGLGRAAYGILVSSVTHIIHNQWPVNFNWPLQSFRPQIHGVVNLAHLAHRSRHNALVLFVSSVSAVASLPSGTAPEAPVHDVCASAPMGYGRSKLIAEILLDRAAQRSGVRSAICRVGIVAGPVESRSGMWNKHEYIPSIIISSAHLGIFPATFPSRDRIDWLPVDKLAIILLEILQTVSVTSTHPTTTPPPQTSGAQVFHIVNPHPASWSTDLTPLITSALSNKVRTVDFAQWVSALRASAEDALANPSGHQHIDIDLDLDRNPAIRLLEFYEDVAAAAAAADLLPRRLSSGRAEGASKALGRVGPVGEGWLRIWLAQWGQIPTYVSWNRE</sequence>
<reference evidence="1 2" key="1">
    <citation type="journal article" date="2021" name="Nat. Commun.">
        <title>Genetic determinants of endophytism in the Arabidopsis root mycobiome.</title>
        <authorList>
            <person name="Mesny F."/>
            <person name="Miyauchi S."/>
            <person name="Thiergart T."/>
            <person name="Pickel B."/>
            <person name="Atanasova L."/>
            <person name="Karlsson M."/>
            <person name="Huettel B."/>
            <person name="Barry K.W."/>
            <person name="Haridas S."/>
            <person name="Chen C."/>
            <person name="Bauer D."/>
            <person name="Andreopoulos W."/>
            <person name="Pangilinan J."/>
            <person name="LaButti K."/>
            <person name="Riley R."/>
            <person name="Lipzen A."/>
            <person name="Clum A."/>
            <person name="Drula E."/>
            <person name="Henrissat B."/>
            <person name="Kohler A."/>
            <person name="Grigoriev I.V."/>
            <person name="Martin F.M."/>
            <person name="Hacquard S."/>
        </authorList>
    </citation>
    <scope>NUCLEOTIDE SEQUENCE [LARGE SCALE GENOMIC DNA]</scope>
    <source>
        <strain evidence="1 2">MPI-SDFR-AT-0079</strain>
    </source>
</reference>
<name>A0ACB7PPH4_9PEZI</name>
<keyword evidence="2" id="KW-1185">Reference proteome</keyword>
<dbReference type="Proteomes" id="UP000724584">
    <property type="component" value="Unassembled WGS sequence"/>
</dbReference>
<protein>
    <submittedName>
        <fullName evidence="1">NRPS-like enzyme</fullName>
    </submittedName>
</protein>
<dbReference type="EMBL" id="JAGIZQ010000001">
    <property type="protein sequence ID" value="KAH6650759.1"/>
    <property type="molecule type" value="Genomic_DNA"/>
</dbReference>
<evidence type="ECO:0000313" key="2">
    <source>
        <dbReference type="Proteomes" id="UP000724584"/>
    </source>
</evidence>
<organism evidence="1 2">
    <name type="scientific">Chaetomium tenue</name>
    <dbReference type="NCBI Taxonomy" id="1854479"/>
    <lineage>
        <taxon>Eukaryota</taxon>
        <taxon>Fungi</taxon>
        <taxon>Dikarya</taxon>
        <taxon>Ascomycota</taxon>
        <taxon>Pezizomycotina</taxon>
        <taxon>Sordariomycetes</taxon>
        <taxon>Sordariomycetidae</taxon>
        <taxon>Sordariales</taxon>
        <taxon>Chaetomiaceae</taxon>
        <taxon>Chaetomium</taxon>
    </lineage>
</organism>